<gene>
    <name evidence="1" type="ORF">K5L94_06285</name>
</gene>
<keyword evidence="2" id="KW-1185">Reference proteome</keyword>
<sequence>MTQRILFVLSSHDRKGPTGAADTAPGGFRVSKASHPHRVLADARYYDGLPFPLADAVQERGIRQCPNRIFSRRGLASERLVLDQNPASAKGVAEAMLPLLAAASVGRI</sequence>
<dbReference type="EMBL" id="CP082270">
    <property type="protein sequence ID" value="WDM64892.1"/>
    <property type="molecule type" value="Genomic_DNA"/>
</dbReference>
<proteinExistence type="predicted"/>
<evidence type="ECO:0000313" key="1">
    <source>
        <dbReference type="EMBL" id="WDM64892.1"/>
    </source>
</evidence>
<dbReference type="Proteomes" id="UP001216828">
    <property type="component" value="Chromosome"/>
</dbReference>
<name>A0ABY7Y4J6_9GAMM</name>
<organism evidence="1 2">
    <name type="scientific">Stenotrophomonas forensis</name>
    <dbReference type="NCBI Taxonomy" id="2871169"/>
    <lineage>
        <taxon>Bacteria</taxon>
        <taxon>Pseudomonadati</taxon>
        <taxon>Pseudomonadota</taxon>
        <taxon>Gammaproteobacteria</taxon>
        <taxon>Lysobacterales</taxon>
        <taxon>Lysobacteraceae</taxon>
        <taxon>Stenotrophomonas</taxon>
        <taxon>Stenotrophomonas maltophilia group</taxon>
    </lineage>
</organism>
<accession>A0ABY7Y4J6</accession>
<evidence type="ECO:0000313" key="2">
    <source>
        <dbReference type="Proteomes" id="UP001216828"/>
    </source>
</evidence>
<dbReference type="RefSeq" id="WP_100434257.1">
    <property type="nucleotide sequence ID" value="NZ_CP082270.1"/>
</dbReference>
<protein>
    <submittedName>
        <fullName evidence="1">Uncharacterized protein</fullName>
    </submittedName>
</protein>
<reference evidence="1 2" key="1">
    <citation type="submission" date="2021-08" db="EMBL/GenBank/DDBJ databases">
        <title>Stenotrophomonas forensis sp. nov., isolated from contaminated viral transport media.</title>
        <authorList>
            <person name="Nguyen S.V."/>
            <person name="Edwards D."/>
            <person name="Scott S."/>
            <person name="Doss J."/>
            <person name="Merid S."/>
            <person name="Zelaya E."/>
            <person name="Maza C."/>
            <person name="Mann M."/>
            <person name="Hamilton B."/>
            <person name="Blackwell R."/>
            <person name="Tran A."/>
            <person name="Hauser J."/>
        </authorList>
    </citation>
    <scope>NUCLEOTIDE SEQUENCE [LARGE SCALE GENOMIC DNA]</scope>
    <source>
        <strain evidence="1 2">DFS-20110405</strain>
    </source>
</reference>